<gene>
    <name evidence="3" type="ORF">SCUCBS95973_007159</name>
</gene>
<keyword evidence="1" id="KW-0560">Oxidoreductase</keyword>
<evidence type="ECO:0000313" key="3">
    <source>
        <dbReference type="EMBL" id="CAK7229260.1"/>
    </source>
</evidence>
<dbReference type="PANTHER" id="PTHR10696:SF54">
    <property type="entry name" value="FAMILY OXIDOREDUCTASE, PUTATIVE (AFU_ORTHOLOGUE AFUA_4G13850)-RELATED"/>
    <property type="match status" value="1"/>
</dbReference>
<name>A0ABP0CC87_9PEZI</name>
<dbReference type="SUPFAM" id="SSF51197">
    <property type="entry name" value="Clavaminate synthase-like"/>
    <property type="match status" value="1"/>
</dbReference>
<dbReference type="InterPro" id="IPR003819">
    <property type="entry name" value="TauD/TfdA-like"/>
</dbReference>
<dbReference type="EMBL" id="CAWUHB010000048">
    <property type="protein sequence ID" value="CAK7229260.1"/>
    <property type="molecule type" value="Genomic_DNA"/>
</dbReference>
<sequence length="384" mass="41931">MPSLDTSLSSADNLPSRLTGPLAELGAGASGPFEIQLNPSDVQALEDAISAFKALGIDGHEIDTTNFVPPANLRERLSGAASKLHNSCLANFIGDKHGVQDKKGNVISHITDAQTWTVPYEQRHGAHTNQSLTWHCDMGADILALQVRQVAAKGGKTLVASSWKVYNDLMAERPDIVHVLAQPNWPVHMSDRKTLYTLAPLVAFEDNRLLFNFDPSRLGAHPAMKSNRSSRAKHVPELTDIQREALRVVSSIAERNSMALDTNPGDLVFVNNWAVLHSRSAYEDADIATGGKTTARRHLLRLWLRNSKFGWKIPEAIRGPWETAFGYTDEGYMSSEHSQIVAQFKYAVVPSANYKPARYTTGSASFAIVDSDSGSESESGGVVE</sequence>
<dbReference type="Proteomes" id="UP001642405">
    <property type="component" value="Unassembled WGS sequence"/>
</dbReference>
<keyword evidence="4" id="KW-1185">Reference proteome</keyword>
<organism evidence="3 4">
    <name type="scientific">Sporothrix curviconia</name>
    <dbReference type="NCBI Taxonomy" id="1260050"/>
    <lineage>
        <taxon>Eukaryota</taxon>
        <taxon>Fungi</taxon>
        <taxon>Dikarya</taxon>
        <taxon>Ascomycota</taxon>
        <taxon>Pezizomycotina</taxon>
        <taxon>Sordariomycetes</taxon>
        <taxon>Sordariomycetidae</taxon>
        <taxon>Ophiostomatales</taxon>
        <taxon>Ophiostomataceae</taxon>
        <taxon>Sporothrix</taxon>
    </lineage>
</organism>
<feature type="domain" description="TauD/TfdA-like" evidence="2">
    <location>
        <begin position="108"/>
        <end position="303"/>
    </location>
</feature>
<dbReference type="PANTHER" id="PTHR10696">
    <property type="entry name" value="GAMMA-BUTYROBETAINE HYDROXYLASE-RELATED"/>
    <property type="match status" value="1"/>
</dbReference>
<dbReference type="InterPro" id="IPR050411">
    <property type="entry name" value="AlphaKG_dependent_hydroxylases"/>
</dbReference>
<proteinExistence type="predicted"/>
<comment type="caution">
    <text evidence="3">The sequence shown here is derived from an EMBL/GenBank/DDBJ whole genome shotgun (WGS) entry which is preliminary data.</text>
</comment>
<evidence type="ECO:0000259" key="2">
    <source>
        <dbReference type="Pfam" id="PF02668"/>
    </source>
</evidence>
<dbReference type="InterPro" id="IPR042098">
    <property type="entry name" value="TauD-like_sf"/>
</dbReference>
<evidence type="ECO:0000256" key="1">
    <source>
        <dbReference type="ARBA" id="ARBA00023002"/>
    </source>
</evidence>
<accession>A0ABP0CC87</accession>
<dbReference type="Gene3D" id="3.60.130.10">
    <property type="entry name" value="Clavaminate synthase-like"/>
    <property type="match status" value="1"/>
</dbReference>
<protein>
    <recommendedName>
        <fullName evidence="2">TauD/TfdA-like domain-containing protein</fullName>
    </recommendedName>
</protein>
<reference evidence="3 4" key="1">
    <citation type="submission" date="2024-01" db="EMBL/GenBank/DDBJ databases">
        <authorList>
            <person name="Allen C."/>
            <person name="Tagirdzhanova G."/>
        </authorList>
    </citation>
    <scope>NUCLEOTIDE SEQUENCE [LARGE SCALE GENOMIC DNA]</scope>
</reference>
<dbReference type="Pfam" id="PF02668">
    <property type="entry name" value="TauD"/>
    <property type="match status" value="1"/>
</dbReference>
<evidence type="ECO:0000313" key="4">
    <source>
        <dbReference type="Proteomes" id="UP001642405"/>
    </source>
</evidence>